<evidence type="ECO:0000313" key="3">
    <source>
        <dbReference type="Proteomes" id="UP000641514"/>
    </source>
</evidence>
<organism evidence="2 3">
    <name type="scientific">Hoyosella rhizosphaerae</name>
    <dbReference type="NCBI Taxonomy" id="1755582"/>
    <lineage>
        <taxon>Bacteria</taxon>
        <taxon>Bacillati</taxon>
        <taxon>Actinomycetota</taxon>
        <taxon>Actinomycetes</taxon>
        <taxon>Mycobacteriales</taxon>
        <taxon>Hoyosellaceae</taxon>
        <taxon>Hoyosella</taxon>
    </lineage>
</organism>
<dbReference type="PANTHER" id="PTHR35796">
    <property type="entry name" value="HYPOTHETICAL CYTOSOLIC PROTEIN"/>
    <property type="match status" value="1"/>
</dbReference>
<dbReference type="SUPFAM" id="SSF50729">
    <property type="entry name" value="PH domain-like"/>
    <property type="match status" value="1"/>
</dbReference>
<evidence type="ECO:0000313" key="2">
    <source>
        <dbReference type="EMBL" id="GGC53597.1"/>
    </source>
</evidence>
<dbReference type="InterPro" id="IPR037063">
    <property type="entry name" value="PHb_sf"/>
</dbReference>
<proteinExistence type="predicted"/>
<dbReference type="RefSeq" id="WP_188669903.1">
    <property type="nucleotide sequence ID" value="NZ_BMJH01000001.1"/>
</dbReference>
<dbReference type="AlphaFoldDB" id="A0A916TZK1"/>
<dbReference type="EMBL" id="BMJH01000001">
    <property type="protein sequence ID" value="GGC53597.1"/>
    <property type="molecule type" value="Genomic_DNA"/>
</dbReference>
<accession>A0A916TZK1</accession>
<name>A0A916TZK1_9ACTN</name>
<dbReference type="InterPro" id="IPR012544">
    <property type="entry name" value="PHb"/>
</dbReference>
<reference evidence="2" key="1">
    <citation type="journal article" date="2014" name="Int. J. Syst. Evol. Microbiol.">
        <title>Complete genome sequence of Corynebacterium casei LMG S-19264T (=DSM 44701T), isolated from a smear-ripened cheese.</title>
        <authorList>
            <consortium name="US DOE Joint Genome Institute (JGI-PGF)"/>
            <person name="Walter F."/>
            <person name="Albersmeier A."/>
            <person name="Kalinowski J."/>
            <person name="Ruckert C."/>
        </authorList>
    </citation>
    <scope>NUCLEOTIDE SEQUENCE</scope>
    <source>
        <strain evidence="2">CGMCC 1.15478</strain>
    </source>
</reference>
<feature type="domain" description="Bacterial Pleckstrin homology" evidence="1">
    <location>
        <begin position="4"/>
        <end position="123"/>
    </location>
</feature>
<reference evidence="2" key="2">
    <citation type="submission" date="2020-09" db="EMBL/GenBank/DDBJ databases">
        <authorList>
            <person name="Sun Q."/>
            <person name="Zhou Y."/>
        </authorList>
    </citation>
    <scope>NUCLEOTIDE SEQUENCE</scope>
    <source>
        <strain evidence="2">CGMCC 1.15478</strain>
    </source>
</reference>
<dbReference type="Proteomes" id="UP000641514">
    <property type="component" value="Unassembled WGS sequence"/>
</dbReference>
<gene>
    <name evidence="2" type="ORF">GCM10011410_02480</name>
</gene>
<protein>
    <recommendedName>
        <fullName evidence="1">Bacterial Pleckstrin homology domain-containing protein</fullName>
    </recommendedName>
</protein>
<keyword evidence="3" id="KW-1185">Reference proteome</keyword>
<evidence type="ECO:0000259" key="1">
    <source>
        <dbReference type="Pfam" id="PF08000"/>
    </source>
</evidence>
<comment type="caution">
    <text evidence="2">The sequence shown here is derived from an EMBL/GenBank/DDBJ whole genome shotgun (WGS) entry which is preliminary data.</text>
</comment>
<sequence length="124" mass="13798">MIDFQNGSFFKLGPANPADYHAELAPILIEGESLYLAFRGVRDSVLFTSKRLLTINVQGVTGKKRDYTSLPYSRIQAFSIETAGSFDLDAEVDLWFSGLGKVRLEFKGRVDIRSIGKLLGDHVL</sequence>
<dbReference type="Gene3D" id="2.30.29.50">
    <property type="entry name" value="Bacterial Pleckstrin homology domain"/>
    <property type="match status" value="1"/>
</dbReference>
<dbReference type="PANTHER" id="PTHR35796:SF3">
    <property type="entry name" value="BHLH DOMAIN-CONTAINING PROTEIN"/>
    <property type="match status" value="1"/>
</dbReference>
<dbReference type="CDD" id="cd13225">
    <property type="entry name" value="PH-like_bacteria"/>
    <property type="match status" value="1"/>
</dbReference>
<dbReference type="Pfam" id="PF08000">
    <property type="entry name" value="bPH_1"/>
    <property type="match status" value="1"/>
</dbReference>